<dbReference type="GeneID" id="36581245"/>
<proteinExistence type="predicted"/>
<evidence type="ECO:0000313" key="2">
    <source>
        <dbReference type="EMBL" id="PMD63396.1"/>
    </source>
</evidence>
<protein>
    <recommendedName>
        <fullName evidence="1">Heterokaryon incompatibility domain-containing protein</fullName>
    </recommendedName>
</protein>
<accession>A0A2J6TK75</accession>
<feature type="non-terminal residue" evidence="2">
    <location>
        <position position="1"/>
    </location>
</feature>
<dbReference type="EMBL" id="KZ613782">
    <property type="protein sequence ID" value="PMD63396.1"/>
    <property type="molecule type" value="Genomic_DNA"/>
</dbReference>
<dbReference type="RefSeq" id="XP_024740300.1">
    <property type="nucleotide sequence ID" value="XM_024873165.1"/>
</dbReference>
<dbReference type="PANTHER" id="PTHR24148:SF73">
    <property type="entry name" value="HET DOMAIN PROTEIN (AFU_ORTHOLOGUE AFUA_8G01020)"/>
    <property type="match status" value="1"/>
</dbReference>
<dbReference type="InterPro" id="IPR010730">
    <property type="entry name" value="HET"/>
</dbReference>
<feature type="non-terminal residue" evidence="2">
    <location>
        <position position="229"/>
    </location>
</feature>
<name>A0A2J6TK75_9HELO</name>
<dbReference type="AlphaFoldDB" id="A0A2J6TK75"/>
<evidence type="ECO:0000313" key="3">
    <source>
        <dbReference type="Proteomes" id="UP000235371"/>
    </source>
</evidence>
<organism evidence="2 3">
    <name type="scientific">Hyaloscypha bicolor E</name>
    <dbReference type="NCBI Taxonomy" id="1095630"/>
    <lineage>
        <taxon>Eukaryota</taxon>
        <taxon>Fungi</taxon>
        <taxon>Dikarya</taxon>
        <taxon>Ascomycota</taxon>
        <taxon>Pezizomycotina</taxon>
        <taxon>Leotiomycetes</taxon>
        <taxon>Helotiales</taxon>
        <taxon>Hyaloscyphaceae</taxon>
        <taxon>Hyaloscypha</taxon>
        <taxon>Hyaloscypha bicolor</taxon>
    </lineage>
</organism>
<feature type="domain" description="Heterokaryon incompatibility" evidence="1">
    <location>
        <begin position="45"/>
        <end position="205"/>
    </location>
</feature>
<reference evidence="2 3" key="1">
    <citation type="submission" date="2016-04" db="EMBL/GenBank/DDBJ databases">
        <title>A degradative enzymes factory behind the ericoid mycorrhizal symbiosis.</title>
        <authorList>
            <consortium name="DOE Joint Genome Institute"/>
            <person name="Martino E."/>
            <person name="Morin E."/>
            <person name="Grelet G."/>
            <person name="Kuo A."/>
            <person name="Kohler A."/>
            <person name="Daghino S."/>
            <person name="Barry K."/>
            <person name="Choi C."/>
            <person name="Cichocki N."/>
            <person name="Clum A."/>
            <person name="Copeland A."/>
            <person name="Hainaut M."/>
            <person name="Haridas S."/>
            <person name="Labutti K."/>
            <person name="Lindquist E."/>
            <person name="Lipzen A."/>
            <person name="Khouja H.-R."/>
            <person name="Murat C."/>
            <person name="Ohm R."/>
            <person name="Olson A."/>
            <person name="Spatafora J."/>
            <person name="Veneault-Fourrey C."/>
            <person name="Henrissat B."/>
            <person name="Grigoriev I."/>
            <person name="Martin F."/>
            <person name="Perotto S."/>
        </authorList>
    </citation>
    <scope>NUCLEOTIDE SEQUENCE [LARGE SCALE GENOMIC DNA]</scope>
    <source>
        <strain evidence="2 3">E</strain>
    </source>
</reference>
<dbReference type="OrthoDB" id="2157530at2759"/>
<dbReference type="Proteomes" id="UP000235371">
    <property type="component" value="Unassembled WGS sequence"/>
</dbReference>
<dbReference type="InParanoid" id="A0A2J6TK75"/>
<dbReference type="PANTHER" id="PTHR24148">
    <property type="entry name" value="ANKYRIN REPEAT DOMAIN-CONTAINING PROTEIN 39 HOMOLOG-RELATED"/>
    <property type="match status" value="1"/>
</dbReference>
<sequence>VTNYVYTPLSQPRAIRVATVLPGERTDPVHMLLQEHNLDDENLQYEAVSYCWGSVHRTSQVICDNQAIMVTENLIAALLRFRNPTEERILWIDSICINQNAIDERNHQVKLMGNVYQTASRVLIWLGEEDETTELAYSCIRAYFELKEPNIWREFESTSRKIRGSAAWDEKNKTLSMLKYNPAKIAAVQALIDKPWFSRAWTFQEGRLSRETLVVTGSYEIQGPSISKM</sequence>
<keyword evidence="3" id="KW-1185">Reference proteome</keyword>
<gene>
    <name evidence="2" type="ORF">K444DRAFT_488415</name>
</gene>
<evidence type="ECO:0000259" key="1">
    <source>
        <dbReference type="Pfam" id="PF06985"/>
    </source>
</evidence>
<dbReference type="Pfam" id="PF06985">
    <property type="entry name" value="HET"/>
    <property type="match status" value="1"/>
</dbReference>
<dbReference type="InterPro" id="IPR052895">
    <property type="entry name" value="HetReg/Transcr_Mod"/>
</dbReference>
<dbReference type="STRING" id="1095630.A0A2J6TK75"/>